<dbReference type="PANTHER" id="PTHR15541:SF2">
    <property type="entry name" value="GRANULYSIN"/>
    <property type="match status" value="1"/>
</dbReference>
<evidence type="ECO:0000259" key="2">
    <source>
        <dbReference type="PROSITE" id="PS50015"/>
    </source>
</evidence>
<dbReference type="EMBL" id="JBBPFD010000012">
    <property type="protein sequence ID" value="KAK7905041.1"/>
    <property type="molecule type" value="Genomic_DNA"/>
</dbReference>
<evidence type="ECO:0000313" key="3">
    <source>
        <dbReference type="EMBL" id="KAK7905041.1"/>
    </source>
</evidence>
<dbReference type="PROSITE" id="PS50015">
    <property type="entry name" value="SAP_B"/>
    <property type="match status" value="1"/>
</dbReference>
<name>A0AAW0NPD3_9GOBI</name>
<protein>
    <recommendedName>
        <fullName evidence="2">Saposin B-type domain-containing protein</fullName>
    </recommendedName>
</protein>
<comment type="caution">
    <text evidence="3">The sequence shown here is derived from an EMBL/GenBank/DDBJ whole genome shotgun (WGS) entry which is preliminary data.</text>
</comment>
<dbReference type="GO" id="GO:0006629">
    <property type="term" value="P:lipid metabolic process"/>
    <property type="evidence" value="ECO:0007669"/>
    <property type="project" value="InterPro"/>
</dbReference>
<proteinExistence type="predicted"/>
<dbReference type="PANTHER" id="PTHR15541">
    <property type="entry name" value="GRANULYSIN RELATED"/>
    <property type="match status" value="1"/>
</dbReference>
<dbReference type="GO" id="GO:0042742">
    <property type="term" value="P:defense response to bacterium"/>
    <property type="evidence" value="ECO:0007669"/>
    <property type="project" value="InterPro"/>
</dbReference>
<dbReference type="InterPro" id="IPR038847">
    <property type="entry name" value="Granulysin-like"/>
</dbReference>
<dbReference type="InterPro" id="IPR008139">
    <property type="entry name" value="SaposinB_dom"/>
</dbReference>
<keyword evidence="4" id="KW-1185">Reference proteome</keyword>
<dbReference type="InterPro" id="IPR007856">
    <property type="entry name" value="SapB_1"/>
</dbReference>
<evidence type="ECO:0000256" key="1">
    <source>
        <dbReference type="ARBA" id="ARBA00023157"/>
    </source>
</evidence>
<sequence>MVRSPCAEGRHGQVLAKSWQRSRSTSVSYADLRMTPRVIPVLALLLVCIGFPGTCQACKYIVRWVKGHLGKDSSKEKIGALLNRVCNRIKSRLVRSGCKWVVRRVKNKLIDAIVNRGSPRTVCRRLRLCKRRSALSNYMRLEKN</sequence>
<dbReference type="Proteomes" id="UP001460270">
    <property type="component" value="Unassembled WGS sequence"/>
</dbReference>
<dbReference type="Gene3D" id="1.10.225.10">
    <property type="entry name" value="Saposin-like"/>
    <property type="match status" value="1"/>
</dbReference>
<dbReference type="InterPro" id="IPR011001">
    <property type="entry name" value="Saposin-like"/>
</dbReference>
<feature type="domain" description="Saposin B-type" evidence="2">
    <location>
        <begin position="51"/>
        <end position="133"/>
    </location>
</feature>
<dbReference type="Pfam" id="PF05184">
    <property type="entry name" value="SapB_1"/>
    <property type="match status" value="1"/>
</dbReference>
<dbReference type="SUPFAM" id="SSF47862">
    <property type="entry name" value="Saposin"/>
    <property type="match status" value="1"/>
</dbReference>
<evidence type="ECO:0000313" key="4">
    <source>
        <dbReference type="Proteomes" id="UP001460270"/>
    </source>
</evidence>
<reference evidence="4" key="1">
    <citation type="submission" date="2024-04" db="EMBL/GenBank/DDBJ databases">
        <title>Salinicola lusitanus LLJ914,a marine bacterium isolated from the Okinawa Trough.</title>
        <authorList>
            <person name="Li J."/>
        </authorList>
    </citation>
    <scope>NUCLEOTIDE SEQUENCE [LARGE SCALE GENOMIC DNA]</scope>
</reference>
<gene>
    <name evidence="3" type="ORF">WMY93_017648</name>
</gene>
<dbReference type="SMART" id="SM00741">
    <property type="entry name" value="SapB"/>
    <property type="match status" value="1"/>
</dbReference>
<organism evidence="3 4">
    <name type="scientific">Mugilogobius chulae</name>
    <name type="common">yellowstripe goby</name>
    <dbReference type="NCBI Taxonomy" id="88201"/>
    <lineage>
        <taxon>Eukaryota</taxon>
        <taxon>Metazoa</taxon>
        <taxon>Chordata</taxon>
        <taxon>Craniata</taxon>
        <taxon>Vertebrata</taxon>
        <taxon>Euteleostomi</taxon>
        <taxon>Actinopterygii</taxon>
        <taxon>Neopterygii</taxon>
        <taxon>Teleostei</taxon>
        <taxon>Neoteleostei</taxon>
        <taxon>Acanthomorphata</taxon>
        <taxon>Gobiaria</taxon>
        <taxon>Gobiiformes</taxon>
        <taxon>Gobioidei</taxon>
        <taxon>Gobiidae</taxon>
        <taxon>Gobionellinae</taxon>
        <taxon>Mugilogobius</taxon>
    </lineage>
</organism>
<keyword evidence="1" id="KW-1015">Disulfide bond</keyword>
<accession>A0AAW0NPD3</accession>
<dbReference type="AlphaFoldDB" id="A0AAW0NPD3"/>